<gene>
    <name evidence="1" type="ORF">TeGR_g7329</name>
</gene>
<dbReference type="PROSITE" id="PS00141">
    <property type="entry name" value="ASP_PROTEASE"/>
    <property type="match status" value="1"/>
</dbReference>
<accession>A0ABQ6MLM1</accession>
<organism evidence="1 2">
    <name type="scientific">Tetraparma gracilis</name>
    <dbReference type="NCBI Taxonomy" id="2962635"/>
    <lineage>
        <taxon>Eukaryota</taxon>
        <taxon>Sar</taxon>
        <taxon>Stramenopiles</taxon>
        <taxon>Ochrophyta</taxon>
        <taxon>Bolidophyceae</taxon>
        <taxon>Parmales</taxon>
        <taxon>Triparmaceae</taxon>
        <taxon>Tetraparma</taxon>
    </lineage>
</organism>
<comment type="caution">
    <text evidence="1">The sequence shown here is derived from an EMBL/GenBank/DDBJ whole genome shotgun (WGS) entry which is preliminary data.</text>
</comment>
<sequence>MASPIVLPLTYQPSLSAYTASFSVSSSPFRGIVDTGSPFLSVRAGCGRRWEPPGGAFDFGCYNNEGTVDPNLPDTVEQFGSNVGPVFWRRAPLKLSPSSESFPSVAFGAINSSLLSSSNGGGVFFGLVKSVAPGIRPSLLSEIGASSFRLDLRDASPSLTILPSPPPRPPLPAPLKFYDLRRYNAPCFHYAARVSSLLLDGSPAPLDRPTYAILDSGCTGLLLSESMYRPRLARAAAVRRTPRSAAVTFAGGLTLVAGGRGRPPLLALPVPIPWFGRRGLDRPESAPVHVISLGLAFLNGTRLEVDADEMLGWVTK</sequence>
<protein>
    <recommendedName>
        <fullName evidence="3">Peptidase A1 domain-containing protein</fullName>
    </recommendedName>
</protein>
<evidence type="ECO:0008006" key="3">
    <source>
        <dbReference type="Google" id="ProtNLM"/>
    </source>
</evidence>
<dbReference type="SUPFAM" id="SSF50630">
    <property type="entry name" value="Acid proteases"/>
    <property type="match status" value="1"/>
</dbReference>
<name>A0ABQ6MLM1_9STRA</name>
<reference evidence="1 2" key="1">
    <citation type="journal article" date="2023" name="Commun. Biol.">
        <title>Genome analysis of Parmales, the sister group of diatoms, reveals the evolutionary specialization of diatoms from phago-mixotrophs to photoautotrophs.</title>
        <authorList>
            <person name="Ban H."/>
            <person name="Sato S."/>
            <person name="Yoshikawa S."/>
            <person name="Yamada K."/>
            <person name="Nakamura Y."/>
            <person name="Ichinomiya M."/>
            <person name="Sato N."/>
            <person name="Blanc-Mathieu R."/>
            <person name="Endo H."/>
            <person name="Kuwata A."/>
            <person name="Ogata H."/>
        </authorList>
    </citation>
    <scope>NUCLEOTIDE SEQUENCE [LARGE SCALE GENOMIC DNA]</scope>
</reference>
<dbReference type="InterPro" id="IPR021109">
    <property type="entry name" value="Peptidase_aspartic_dom_sf"/>
</dbReference>
<keyword evidence="2" id="KW-1185">Reference proteome</keyword>
<evidence type="ECO:0000313" key="1">
    <source>
        <dbReference type="EMBL" id="GMI28091.1"/>
    </source>
</evidence>
<proteinExistence type="predicted"/>
<dbReference type="EMBL" id="BRYB01000342">
    <property type="protein sequence ID" value="GMI28091.1"/>
    <property type="molecule type" value="Genomic_DNA"/>
</dbReference>
<dbReference type="InterPro" id="IPR001969">
    <property type="entry name" value="Aspartic_peptidase_AS"/>
</dbReference>
<dbReference type="Proteomes" id="UP001165060">
    <property type="component" value="Unassembled WGS sequence"/>
</dbReference>
<evidence type="ECO:0000313" key="2">
    <source>
        <dbReference type="Proteomes" id="UP001165060"/>
    </source>
</evidence>